<feature type="transmembrane region" description="Helical" evidence="7">
    <location>
        <begin position="250"/>
        <end position="273"/>
    </location>
</feature>
<feature type="transmembrane region" description="Helical" evidence="7">
    <location>
        <begin position="78"/>
        <end position="97"/>
    </location>
</feature>
<comment type="subcellular location">
    <subcellularLocation>
        <location evidence="1">Cell membrane</location>
        <topology evidence="1">Multi-pass membrane protein</topology>
    </subcellularLocation>
</comment>
<dbReference type="GO" id="GO:0005886">
    <property type="term" value="C:plasma membrane"/>
    <property type="evidence" value="ECO:0007669"/>
    <property type="project" value="UniProtKB-SubCell"/>
</dbReference>
<organism evidence="8 9">
    <name type="scientific">Rhizobium leguminosarum</name>
    <dbReference type="NCBI Taxonomy" id="384"/>
    <lineage>
        <taxon>Bacteria</taxon>
        <taxon>Pseudomonadati</taxon>
        <taxon>Pseudomonadota</taxon>
        <taxon>Alphaproteobacteria</taxon>
        <taxon>Hyphomicrobiales</taxon>
        <taxon>Rhizobiaceae</taxon>
        <taxon>Rhizobium/Agrobacterium group</taxon>
        <taxon>Rhizobium</taxon>
    </lineage>
</organism>
<dbReference type="Pfam" id="PF02322">
    <property type="entry name" value="Cyt_bd_oxida_II"/>
    <property type="match status" value="1"/>
</dbReference>
<dbReference type="AlphaFoldDB" id="A0A2K9Z2W6"/>
<dbReference type="NCBIfam" id="TIGR00203">
    <property type="entry name" value="cydB"/>
    <property type="match status" value="1"/>
</dbReference>
<evidence type="ECO:0000256" key="2">
    <source>
        <dbReference type="ARBA" id="ARBA00007543"/>
    </source>
</evidence>
<dbReference type="GO" id="GO:0016682">
    <property type="term" value="F:oxidoreductase activity, acting on diphenols and related substances as donors, oxygen as acceptor"/>
    <property type="evidence" value="ECO:0007669"/>
    <property type="project" value="TreeGrafter"/>
</dbReference>
<evidence type="ECO:0000313" key="9">
    <source>
        <dbReference type="Proteomes" id="UP000238523"/>
    </source>
</evidence>
<evidence type="ECO:0000313" key="8">
    <source>
        <dbReference type="EMBL" id="AUW42584.1"/>
    </source>
</evidence>
<sequence length="328" mass="35641">MMEFWVAALALTIFLYVTLDGFDLGVGMLFAFDRNDSSRSHMMSAIAPVWDGNETWLVLTATILFGAFPLIYSILLSAFYLPLIVMLVALIFRGVAFEFRTRSGSLRGIWDFAFAGGSFLATFIQGATIGALVEGLKVVGHQYAGGPFSWLSPFAILCGVGLCIGYMLLGASWLTYKTEEGVQALAFRMLPKLLTGVLIFLAAAVAGAIIIDLDLMSRWAERPVIFIFPVIGALACVALAVAIKWRIELLPFLSSVAIFGAAFGTLGISFYPYVIPPSVTIVEAAAPASTLAFMFWGAGVFVLPITIVYTLLVYFIFKGKVTPEQEHY</sequence>
<evidence type="ECO:0000256" key="5">
    <source>
        <dbReference type="ARBA" id="ARBA00022989"/>
    </source>
</evidence>
<reference evidence="8 9" key="1">
    <citation type="submission" date="2017-11" db="EMBL/GenBank/DDBJ databases">
        <title>Complete genome of Rhizobium leguminosarum Norway, an ineffective micro-symbiont.</title>
        <authorList>
            <person name="Hoffrichter A."/>
            <person name="Liang J."/>
            <person name="Brachmann A."/>
            <person name="Marin M."/>
        </authorList>
    </citation>
    <scope>NUCLEOTIDE SEQUENCE [LARGE SCALE GENOMIC DNA]</scope>
    <source>
        <strain evidence="8 9">Norway</strain>
    </source>
</reference>
<evidence type="ECO:0000256" key="3">
    <source>
        <dbReference type="ARBA" id="ARBA00022475"/>
    </source>
</evidence>
<keyword evidence="6 7" id="KW-0472">Membrane</keyword>
<feature type="transmembrane region" description="Helical" evidence="7">
    <location>
        <begin position="109"/>
        <end position="133"/>
    </location>
</feature>
<dbReference type="Proteomes" id="UP000238523">
    <property type="component" value="Chromosome"/>
</dbReference>
<evidence type="ECO:0000256" key="7">
    <source>
        <dbReference type="SAM" id="Phobius"/>
    </source>
</evidence>
<keyword evidence="4 7" id="KW-0812">Transmembrane</keyword>
<dbReference type="PANTHER" id="PTHR43141">
    <property type="entry name" value="CYTOCHROME BD2 SUBUNIT II"/>
    <property type="match status" value="1"/>
</dbReference>
<dbReference type="GO" id="GO:0009055">
    <property type="term" value="F:electron transfer activity"/>
    <property type="evidence" value="ECO:0007669"/>
    <property type="project" value="TreeGrafter"/>
</dbReference>
<proteinExistence type="inferred from homology"/>
<evidence type="ECO:0000256" key="4">
    <source>
        <dbReference type="ARBA" id="ARBA00022692"/>
    </source>
</evidence>
<dbReference type="GO" id="GO:0019646">
    <property type="term" value="P:aerobic electron transport chain"/>
    <property type="evidence" value="ECO:0007669"/>
    <property type="project" value="TreeGrafter"/>
</dbReference>
<protein>
    <submittedName>
        <fullName evidence="8">Cytochrome d ubiquinol oxidase, subunit II</fullName>
    </submittedName>
</protein>
<feature type="transmembrane region" description="Helical" evidence="7">
    <location>
        <begin position="153"/>
        <end position="173"/>
    </location>
</feature>
<dbReference type="EMBL" id="CP025012">
    <property type="protein sequence ID" value="AUW42584.1"/>
    <property type="molecule type" value="Genomic_DNA"/>
</dbReference>
<keyword evidence="5 7" id="KW-1133">Transmembrane helix</keyword>
<dbReference type="PANTHER" id="PTHR43141:SF4">
    <property type="entry name" value="CYTOCHROME BD2 SUBUNIT II"/>
    <property type="match status" value="1"/>
</dbReference>
<name>A0A2K9Z2W6_RHILE</name>
<feature type="transmembrane region" description="Helical" evidence="7">
    <location>
        <begin position="293"/>
        <end position="317"/>
    </location>
</feature>
<feature type="transmembrane region" description="Helical" evidence="7">
    <location>
        <begin position="6"/>
        <end position="32"/>
    </location>
</feature>
<feature type="transmembrane region" description="Helical" evidence="7">
    <location>
        <begin position="193"/>
        <end position="211"/>
    </location>
</feature>
<gene>
    <name evidence="8" type="ORF">CUJ84_Chr002222</name>
</gene>
<comment type="similarity">
    <text evidence="2">Belongs to the cytochrome ubiquinol oxidase subunit 2 family.</text>
</comment>
<dbReference type="InterPro" id="IPR003317">
    <property type="entry name" value="Cyt-d_oxidase_su2"/>
</dbReference>
<dbReference type="GO" id="GO:0070069">
    <property type="term" value="C:cytochrome complex"/>
    <property type="evidence" value="ECO:0007669"/>
    <property type="project" value="TreeGrafter"/>
</dbReference>
<keyword evidence="3" id="KW-1003">Cell membrane</keyword>
<evidence type="ECO:0000256" key="6">
    <source>
        <dbReference type="ARBA" id="ARBA00023136"/>
    </source>
</evidence>
<evidence type="ECO:0000256" key="1">
    <source>
        <dbReference type="ARBA" id="ARBA00004651"/>
    </source>
</evidence>
<accession>A0A2K9Z2W6</accession>
<feature type="transmembrane region" description="Helical" evidence="7">
    <location>
        <begin position="223"/>
        <end position="243"/>
    </location>
</feature>